<keyword evidence="4" id="KW-1185">Reference proteome</keyword>
<evidence type="ECO:0000259" key="2">
    <source>
        <dbReference type="Pfam" id="PF13566"/>
    </source>
</evidence>
<dbReference type="NCBIfam" id="TIGR03915">
    <property type="entry name" value="SAM_7_link_chp"/>
    <property type="match status" value="1"/>
</dbReference>
<evidence type="ECO:0000313" key="4">
    <source>
        <dbReference type="Proteomes" id="UP000652567"/>
    </source>
</evidence>
<proteinExistence type="predicted"/>
<organism evidence="3 4">
    <name type="scientific">Cellvibrio polysaccharolyticus</name>
    <dbReference type="NCBI Taxonomy" id="2082724"/>
    <lineage>
        <taxon>Bacteria</taxon>
        <taxon>Pseudomonadati</taxon>
        <taxon>Pseudomonadota</taxon>
        <taxon>Gammaproteobacteria</taxon>
        <taxon>Cellvibrionales</taxon>
        <taxon>Cellvibrionaceae</taxon>
        <taxon>Cellvibrio</taxon>
    </lineage>
</organism>
<dbReference type="EMBL" id="PRDL01000001">
    <property type="protein sequence ID" value="MBE8717939.1"/>
    <property type="molecule type" value="Genomic_DNA"/>
</dbReference>
<sequence>MINLDCENNFSLWRTQARLLLSHNRPPSHVNWDDSASLSLLDSTETIPTTPGDNAVRVPAELILLLERACCYRGEQRWNFLYRILWRVSQGDRTAMLAGDIDGSELHKRIKQVRREAHHLHAFLRFNEISDQGEEKLAYAAWHEPAHDILQRASSHFIDRMGKCSWLIATPDDGVFYDGQTLHYQRPCPAEWQHLARNATDNKSDLWLTYYQHIFNPARVNEKITQQHMPVRFWKNLPEGPSIARLIQQAKHGKQRDGQAASIKLIPGKRIPRAPFNPQAQQQ</sequence>
<evidence type="ECO:0000256" key="1">
    <source>
        <dbReference type="SAM" id="MobiDB-lite"/>
    </source>
</evidence>
<dbReference type="Proteomes" id="UP000652567">
    <property type="component" value="Unassembled WGS sequence"/>
</dbReference>
<gene>
    <name evidence="3" type="ORF">C4F51_12165</name>
</gene>
<reference evidence="3" key="1">
    <citation type="submission" date="2018-07" db="EMBL/GenBank/DDBJ databases">
        <title>Genome assembly of strain Ka43.</title>
        <authorList>
            <person name="Kukolya J."/>
            <person name="Nagy I."/>
            <person name="Horvath B."/>
            <person name="Toth A."/>
        </authorList>
    </citation>
    <scope>NUCLEOTIDE SEQUENCE</scope>
    <source>
        <strain evidence="3">KB43</strain>
    </source>
</reference>
<feature type="domain" description="DUF4130" evidence="2">
    <location>
        <begin position="76"/>
        <end position="239"/>
    </location>
</feature>
<dbReference type="InterPro" id="IPR025404">
    <property type="entry name" value="DUF4130"/>
</dbReference>
<dbReference type="InterPro" id="IPR023875">
    <property type="entry name" value="DNA_repair_put"/>
</dbReference>
<dbReference type="RefSeq" id="WP_193912560.1">
    <property type="nucleotide sequence ID" value="NZ_PRDL01000001.1"/>
</dbReference>
<comment type="caution">
    <text evidence="3">The sequence shown here is derived from an EMBL/GenBank/DDBJ whole genome shotgun (WGS) entry which is preliminary data.</text>
</comment>
<dbReference type="Pfam" id="PF13566">
    <property type="entry name" value="DUF4130"/>
    <property type="match status" value="1"/>
</dbReference>
<protein>
    <submittedName>
        <fullName evidence="3">DNA metabolism protein</fullName>
    </submittedName>
</protein>
<name>A0A928V7G5_9GAMM</name>
<accession>A0A928V7G5</accession>
<evidence type="ECO:0000313" key="3">
    <source>
        <dbReference type="EMBL" id="MBE8717939.1"/>
    </source>
</evidence>
<dbReference type="AlphaFoldDB" id="A0A928V7G5"/>
<feature type="region of interest" description="Disordered" evidence="1">
    <location>
        <begin position="251"/>
        <end position="283"/>
    </location>
</feature>